<proteinExistence type="predicted"/>
<dbReference type="InterPro" id="IPR013324">
    <property type="entry name" value="RNA_pol_sigma_r3/r4-like"/>
</dbReference>
<dbReference type="SUPFAM" id="SSF88659">
    <property type="entry name" value="Sigma3 and sigma4 domains of RNA polymerase sigma factors"/>
    <property type="match status" value="1"/>
</dbReference>
<evidence type="ECO:0000313" key="3">
    <source>
        <dbReference type="Proteomes" id="UP001211731"/>
    </source>
</evidence>
<dbReference type="Proteomes" id="UP001211731">
    <property type="component" value="Unassembled WGS sequence"/>
</dbReference>
<dbReference type="InterPro" id="IPR036388">
    <property type="entry name" value="WH-like_DNA-bd_sf"/>
</dbReference>
<accession>A0AB35J403</accession>
<dbReference type="EMBL" id="JAQMLR010000008">
    <property type="protein sequence ID" value="MDB8739004.1"/>
    <property type="molecule type" value="Genomic_DNA"/>
</dbReference>
<evidence type="ECO:0000259" key="1">
    <source>
        <dbReference type="Pfam" id="PF07638"/>
    </source>
</evidence>
<dbReference type="InterPro" id="IPR053812">
    <property type="entry name" value="HTH_Sigma70_ECF-like"/>
</dbReference>
<sequence>MSQWSEDYLLEKIITHSWHSYILQVEITSLNYRYAYAYCRRGLSTFAAFCFSVGCRSPPANLDFSKIQIGGNDMAYNKAKEEKKWRLWKEAEEKQLRNLGVTEDDIEQLRIHDWAIFNSDRRYYQRVQETGTYLDELAEDTTQPEVKTVEDFLDSIENQHLYQVLIKVDRLTLQIALMKIQGYSTREIAVYLDITEKAVYRRMDRLKEKLKKFFE</sequence>
<reference evidence="2" key="1">
    <citation type="submission" date="2023-01" db="EMBL/GenBank/DDBJ databases">
        <title>Human gut microbiome strain richness.</title>
        <authorList>
            <person name="Chen-Liaw A."/>
        </authorList>
    </citation>
    <scope>NUCLEOTIDE SEQUENCE</scope>
    <source>
        <strain evidence="2">1001217st1_A9_1001217B_191108</strain>
    </source>
</reference>
<name>A0AB35J403_MEDGN</name>
<evidence type="ECO:0000313" key="2">
    <source>
        <dbReference type="EMBL" id="MDB8739004.1"/>
    </source>
</evidence>
<dbReference type="Gene3D" id="1.10.10.10">
    <property type="entry name" value="Winged helix-like DNA-binding domain superfamily/Winged helix DNA-binding domain"/>
    <property type="match status" value="1"/>
</dbReference>
<dbReference type="Pfam" id="PF07638">
    <property type="entry name" value="Sigma70_ECF"/>
    <property type="match status" value="1"/>
</dbReference>
<gene>
    <name evidence="2" type="ORF">PNU63_09520</name>
</gene>
<feature type="domain" description="RNA polymerase sigma-70 ECF-like HTH" evidence="1">
    <location>
        <begin position="134"/>
        <end position="211"/>
    </location>
</feature>
<protein>
    <submittedName>
        <fullName evidence="2">ECF-type sigma factor</fullName>
    </submittedName>
</protein>
<organism evidence="2 3">
    <name type="scientific">Mediterraneibacter gnavus</name>
    <name type="common">Ruminococcus gnavus</name>
    <dbReference type="NCBI Taxonomy" id="33038"/>
    <lineage>
        <taxon>Bacteria</taxon>
        <taxon>Bacillati</taxon>
        <taxon>Bacillota</taxon>
        <taxon>Clostridia</taxon>
        <taxon>Lachnospirales</taxon>
        <taxon>Lachnospiraceae</taxon>
        <taxon>Mediterraneibacter</taxon>
    </lineage>
</organism>
<comment type="caution">
    <text evidence="2">The sequence shown here is derived from an EMBL/GenBank/DDBJ whole genome shotgun (WGS) entry which is preliminary data.</text>
</comment>
<dbReference type="AlphaFoldDB" id="A0AB35J403"/>